<dbReference type="KEGG" id="mpk:VL20_1901"/>
<protein>
    <submittedName>
        <fullName evidence="1">Uncharacterized protein</fullName>
    </submittedName>
</protein>
<accession>A0A0K1RYR0</accession>
<evidence type="ECO:0000313" key="2">
    <source>
        <dbReference type="Proteomes" id="UP000068167"/>
    </source>
</evidence>
<proteinExistence type="predicted"/>
<dbReference type="Proteomes" id="UP000068167">
    <property type="component" value="Chromosome"/>
</dbReference>
<sequence length="38" mass="4477">MWLFWLAFFILVEKSGLLETRDKLNLWGDAQSHHTSSV</sequence>
<name>A0A0K1RYR0_9CHRO</name>
<dbReference type="EMBL" id="CP011339">
    <property type="protein sequence ID" value="AKV67032.1"/>
    <property type="molecule type" value="Genomic_DNA"/>
</dbReference>
<dbReference type="AlphaFoldDB" id="A0A0K1RYR0"/>
<organism evidence="1 2">
    <name type="scientific">Microcystis panniformis FACHB-1757</name>
    <dbReference type="NCBI Taxonomy" id="1638788"/>
    <lineage>
        <taxon>Bacteria</taxon>
        <taxon>Bacillati</taxon>
        <taxon>Cyanobacteriota</taxon>
        <taxon>Cyanophyceae</taxon>
        <taxon>Oscillatoriophycideae</taxon>
        <taxon>Chroococcales</taxon>
        <taxon>Microcystaceae</taxon>
        <taxon>Microcystis</taxon>
    </lineage>
</organism>
<dbReference type="PATRIC" id="fig|1638788.3.peg.1910"/>
<evidence type="ECO:0000313" key="1">
    <source>
        <dbReference type="EMBL" id="AKV67032.1"/>
    </source>
</evidence>
<keyword evidence="2" id="KW-1185">Reference proteome</keyword>
<gene>
    <name evidence="1" type="ORF">VL20_1901</name>
</gene>
<reference evidence="1 2" key="1">
    <citation type="journal article" date="2016" name="Stand. Genomic Sci.">
        <title>Complete genome sequence and genomic characterization of Microcystis panniformis FACHB 1757 by third-generation sequencing.</title>
        <authorList>
            <person name="Zhang J.Y."/>
            <person name="Guan R."/>
            <person name="Zhang H.J."/>
            <person name="Li H."/>
            <person name="Xiao P."/>
            <person name="Yu G.L."/>
            <person name="Du L."/>
            <person name="Cao D.M."/>
            <person name="Zhu B.C."/>
            <person name="Li R.H."/>
            <person name="Lu Z.H."/>
        </authorList>
    </citation>
    <scope>NUCLEOTIDE SEQUENCE [LARGE SCALE GENOMIC DNA]</scope>
    <source>
        <strain evidence="1 2">FACHB-1757</strain>
    </source>
</reference>